<feature type="transmembrane region" description="Helical" evidence="1">
    <location>
        <begin position="30"/>
        <end position="49"/>
    </location>
</feature>
<feature type="transmembrane region" description="Helical" evidence="1">
    <location>
        <begin position="263"/>
        <end position="280"/>
    </location>
</feature>
<keyword evidence="3" id="KW-1185">Reference proteome</keyword>
<keyword evidence="1" id="KW-0812">Transmembrane</keyword>
<evidence type="ECO:0000256" key="1">
    <source>
        <dbReference type="SAM" id="Phobius"/>
    </source>
</evidence>
<evidence type="ECO:0000313" key="2">
    <source>
        <dbReference type="EMBL" id="MBE5039388.1"/>
    </source>
</evidence>
<evidence type="ECO:0000313" key="3">
    <source>
        <dbReference type="Proteomes" id="UP000806542"/>
    </source>
</evidence>
<feature type="transmembrane region" description="Helical" evidence="1">
    <location>
        <begin position="178"/>
        <end position="197"/>
    </location>
</feature>
<dbReference type="EMBL" id="JADCKB010000004">
    <property type="protein sequence ID" value="MBE5039388.1"/>
    <property type="molecule type" value="Genomic_DNA"/>
</dbReference>
<keyword evidence="1" id="KW-1133">Transmembrane helix</keyword>
<protein>
    <recommendedName>
        <fullName evidence="4">EamA domain-containing protein</fullName>
    </recommendedName>
</protein>
<comment type="caution">
    <text evidence="2">The sequence shown here is derived from an EMBL/GenBank/DDBJ whole genome shotgun (WGS) entry which is preliminary data.</text>
</comment>
<accession>A0A9D5RAT2</accession>
<name>A0A9D5RAT2_9FIRM</name>
<feature type="transmembrane region" description="Helical" evidence="1">
    <location>
        <begin position="114"/>
        <end position="133"/>
    </location>
</feature>
<organism evidence="2 3">
    <name type="scientific">Ructibacterium gallinarum</name>
    <dbReference type="NCBI Taxonomy" id="2779355"/>
    <lineage>
        <taxon>Bacteria</taxon>
        <taxon>Bacillati</taxon>
        <taxon>Bacillota</taxon>
        <taxon>Clostridia</taxon>
        <taxon>Eubacteriales</taxon>
        <taxon>Oscillospiraceae</taxon>
        <taxon>Ructibacterium</taxon>
    </lineage>
</organism>
<evidence type="ECO:0008006" key="4">
    <source>
        <dbReference type="Google" id="ProtNLM"/>
    </source>
</evidence>
<feature type="transmembrane region" description="Helical" evidence="1">
    <location>
        <begin position="139"/>
        <end position="157"/>
    </location>
</feature>
<proteinExistence type="predicted"/>
<dbReference type="Proteomes" id="UP000806542">
    <property type="component" value="Unassembled WGS sequence"/>
</dbReference>
<feature type="transmembrane region" description="Helical" evidence="1">
    <location>
        <begin position="209"/>
        <end position="228"/>
    </location>
</feature>
<dbReference type="SUPFAM" id="SSF103481">
    <property type="entry name" value="Multidrug resistance efflux transporter EmrE"/>
    <property type="match status" value="1"/>
</dbReference>
<gene>
    <name evidence="2" type="ORF">INF28_02750</name>
</gene>
<dbReference type="InterPro" id="IPR037185">
    <property type="entry name" value="EmrE-like"/>
</dbReference>
<keyword evidence="1" id="KW-0472">Membrane</keyword>
<feature type="transmembrane region" description="Helical" evidence="1">
    <location>
        <begin position="235"/>
        <end position="257"/>
    </location>
</feature>
<feature type="transmembrane region" description="Helical" evidence="1">
    <location>
        <begin position="61"/>
        <end position="83"/>
    </location>
</feature>
<dbReference type="AlphaFoldDB" id="A0A9D5RAT2"/>
<reference evidence="2" key="1">
    <citation type="submission" date="2020-10" db="EMBL/GenBank/DDBJ databases">
        <title>ChiBAC.</title>
        <authorList>
            <person name="Zenner C."/>
            <person name="Hitch T.C.A."/>
            <person name="Clavel T."/>
        </authorList>
    </citation>
    <scope>NUCLEOTIDE SEQUENCE</scope>
    <source>
        <strain evidence="2">DSM 107454</strain>
    </source>
</reference>
<dbReference type="RefSeq" id="WP_226391951.1">
    <property type="nucleotide sequence ID" value="NZ_JADCKB010000004.1"/>
</dbReference>
<sequence>MQYILLLLVILLVATQNILQKQYNQSAKLPKPYLFLSITSFSAMLFFIFSSGGRLHFTLDVFWYALAFAISFISAILGLFLSIKWGSLSISMLVNSYSLIVPTLYGIFFLKEELGGIGVLGLLLLILSLFLIADKKQKVMFSLPWVMALLFSFFGNGMCSTIQKAQQIAFDGGYKNELMIMALLICGGTFFLLSCIFHENFQEARLCVGMGILNGVANGGVNLMMLVLTGLIPNAILFPSVSAGGVVLGFVTATFIYKERLSHIQLVGYFIGTLSIILLNL</sequence>
<feature type="transmembrane region" description="Helical" evidence="1">
    <location>
        <begin position="89"/>
        <end position="107"/>
    </location>
</feature>